<evidence type="ECO:0000259" key="2">
    <source>
        <dbReference type="Pfam" id="PF13386"/>
    </source>
</evidence>
<reference evidence="3" key="1">
    <citation type="journal article" date="2021" name="mSystems">
        <title>Bacteria and Archaea Synergistically Convert Glycine Betaine to Biogenic Methane in the Formosa Cold Seep of the South China Sea.</title>
        <authorList>
            <person name="Li L."/>
            <person name="Zhang W."/>
            <person name="Zhang S."/>
            <person name="Song L."/>
            <person name="Sun Q."/>
            <person name="Zhang H."/>
            <person name="Xiang H."/>
            <person name="Dong X."/>
        </authorList>
    </citation>
    <scope>NUCLEOTIDE SEQUENCE</scope>
    <source>
        <strain evidence="3">ZWT</strain>
    </source>
</reference>
<comment type="caution">
    <text evidence="3">The sequence shown here is derived from an EMBL/GenBank/DDBJ whole genome shotgun (WGS) entry which is preliminary data.</text>
</comment>
<feature type="transmembrane region" description="Helical" evidence="1">
    <location>
        <begin position="6"/>
        <end position="28"/>
    </location>
</feature>
<protein>
    <submittedName>
        <fullName evidence="3">Sulfite exporter TauE/SafE family protein</fullName>
    </submittedName>
</protein>
<keyword evidence="4" id="KW-1185">Reference proteome</keyword>
<feature type="transmembrane region" description="Helical" evidence="1">
    <location>
        <begin position="48"/>
        <end position="72"/>
    </location>
</feature>
<reference evidence="3" key="2">
    <citation type="submission" date="2021-04" db="EMBL/GenBank/DDBJ databases">
        <authorList>
            <person name="Dong X."/>
        </authorList>
    </citation>
    <scope>NUCLEOTIDE SEQUENCE</scope>
    <source>
        <strain evidence="3">ZWT</strain>
    </source>
</reference>
<evidence type="ECO:0000313" key="3">
    <source>
        <dbReference type="EMBL" id="MCM1988347.1"/>
    </source>
</evidence>
<dbReference type="Pfam" id="PF13386">
    <property type="entry name" value="DsbD_2"/>
    <property type="match status" value="1"/>
</dbReference>
<dbReference type="InterPro" id="IPR039447">
    <property type="entry name" value="UreH-like_TM_dom"/>
</dbReference>
<dbReference type="AlphaFoldDB" id="A0A9J6NVR2"/>
<feature type="transmembrane region" description="Helical" evidence="1">
    <location>
        <begin position="165"/>
        <end position="189"/>
    </location>
</feature>
<organism evidence="3 4">
    <name type="scientific">Oceanirhabdus seepicola</name>
    <dbReference type="NCBI Taxonomy" id="2828781"/>
    <lineage>
        <taxon>Bacteria</taxon>
        <taxon>Bacillati</taxon>
        <taxon>Bacillota</taxon>
        <taxon>Clostridia</taxon>
        <taxon>Eubacteriales</taxon>
        <taxon>Clostridiaceae</taxon>
        <taxon>Oceanirhabdus</taxon>
    </lineage>
</organism>
<feature type="transmembrane region" description="Helical" evidence="1">
    <location>
        <begin position="201"/>
        <end position="224"/>
    </location>
</feature>
<evidence type="ECO:0000256" key="1">
    <source>
        <dbReference type="SAM" id="Phobius"/>
    </source>
</evidence>
<dbReference type="EMBL" id="JAGSOJ010000001">
    <property type="protein sequence ID" value="MCM1988347.1"/>
    <property type="molecule type" value="Genomic_DNA"/>
</dbReference>
<name>A0A9J6NVR2_9CLOT</name>
<feature type="transmembrane region" description="Helical" evidence="1">
    <location>
        <begin position="84"/>
        <end position="105"/>
    </location>
</feature>
<feature type="domain" description="Urease accessory protein UreH-like transmembrane" evidence="2">
    <location>
        <begin position="10"/>
        <end position="214"/>
    </location>
</feature>
<accession>A0A9J6NVR2</accession>
<feature type="transmembrane region" description="Helical" evidence="1">
    <location>
        <begin position="137"/>
        <end position="159"/>
    </location>
</feature>
<sequence length="225" mass="23605">MDTSLAFGTALLTAIAIGLGCGIGCGSISTPFIITKLLGDQKNSKESIFALLSFVFGKVITLVILGALTSIIGGEVLSLISGVLPFDLSIFFRLACILFGLSILYKTIKKKDKCASKCAGCNSGILEKPSLWKTQSYFLSGVLYALTPCPPLTAVLIYAVTINPLSAAILLAVFGLANSITPLVIYAPLTGYIVVRMKKEIPKYIGGVQILAGVLLIILGTGLIV</sequence>
<dbReference type="RefSeq" id="WP_250857218.1">
    <property type="nucleotide sequence ID" value="NZ_JAGSOJ010000001.1"/>
</dbReference>
<proteinExistence type="predicted"/>
<dbReference type="Proteomes" id="UP001056429">
    <property type="component" value="Unassembled WGS sequence"/>
</dbReference>
<gene>
    <name evidence="3" type="ORF">KDK92_01235</name>
</gene>
<keyword evidence="1" id="KW-1133">Transmembrane helix</keyword>
<keyword evidence="1" id="KW-0812">Transmembrane</keyword>
<keyword evidence="1" id="KW-0472">Membrane</keyword>
<evidence type="ECO:0000313" key="4">
    <source>
        <dbReference type="Proteomes" id="UP001056429"/>
    </source>
</evidence>